<protein>
    <recommendedName>
        <fullName evidence="1">CinA-like protein</fullName>
    </recommendedName>
</protein>
<keyword evidence="4" id="KW-1185">Reference proteome</keyword>
<dbReference type="NCBIfam" id="TIGR00200">
    <property type="entry name" value="cinA_nterm"/>
    <property type="match status" value="1"/>
</dbReference>
<dbReference type="Pfam" id="PF00994">
    <property type="entry name" value="MoCF_biosynth"/>
    <property type="match status" value="1"/>
</dbReference>
<dbReference type="Gene3D" id="3.90.950.20">
    <property type="entry name" value="CinA-like"/>
    <property type="match status" value="1"/>
</dbReference>
<dbReference type="InterPro" id="IPR036653">
    <property type="entry name" value="CinA-like_C"/>
</dbReference>
<dbReference type="InterPro" id="IPR008136">
    <property type="entry name" value="CinA_C"/>
</dbReference>
<dbReference type="SUPFAM" id="SSF142433">
    <property type="entry name" value="CinA-like"/>
    <property type="match status" value="1"/>
</dbReference>
<comment type="caution">
    <text evidence="3">The sequence shown here is derived from an EMBL/GenBank/DDBJ whole genome shotgun (WGS) entry which is preliminary data.</text>
</comment>
<dbReference type="HAMAP" id="MF_00226_B">
    <property type="entry name" value="CinA_B"/>
    <property type="match status" value="1"/>
</dbReference>
<dbReference type="InterPro" id="IPR008135">
    <property type="entry name" value="Competence-induced_CinA"/>
</dbReference>
<dbReference type="InterPro" id="IPR041424">
    <property type="entry name" value="CinA_KH"/>
</dbReference>
<dbReference type="SUPFAM" id="SSF53218">
    <property type="entry name" value="Molybdenum cofactor biosynthesis proteins"/>
    <property type="match status" value="1"/>
</dbReference>
<evidence type="ECO:0000256" key="1">
    <source>
        <dbReference type="HAMAP-Rule" id="MF_00226"/>
    </source>
</evidence>
<dbReference type="InterPro" id="IPR050101">
    <property type="entry name" value="CinA"/>
</dbReference>
<dbReference type="Proteomes" id="UP000037784">
    <property type="component" value="Unassembled WGS sequence"/>
</dbReference>
<evidence type="ECO:0000259" key="2">
    <source>
        <dbReference type="SMART" id="SM00852"/>
    </source>
</evidence>
<comment type="similarity">
    <text evidence="1">Belongs to the CinA family.</text>
</comment>
<reference evidence="3 4" key="1">
    <citation type="journal article" date="2015" name="Genome Announc.">
        <title>Draft Genome Sequence of a Heterotrophic Facultative Anaerobic Thermophilic Bacterium, Ardenticatena maritima Strain 110ST.</title>
        <authorList>
            <person name="Kawaichi S."/>
            <person name="Yoshida T."/>
            <person name="Sako Y."/>
            <person name="Nakamura R."/>
        </authorList>
    </citation>
    <scope>NUCLEOTIDE SEQUENCE [LARGE SCALE GENOMIC DNA]</scope>
    <source>
        <strain evidence="3 4">110S</strain>
    </source>
</reference>
<dbReference type="InterPro" id="IPR001453">
    <property type="entry name" value="MoaB/Mog_dom"/>
</dbReference>
<dbReference type="AlphaFoldDB" id="A0A0M8K7P9"/>
<dbReference type="EMBL" id="BBZA01000147">
    <property type="protein sequence ID" value="GAP63465.1"/>
    <property type="molecule type" value="Genomic_DNA"/>
</dbReference>
<organism evidence="3 4">
    <name type="scientific">Ardenticatena maritima</name>
    <dbReference type="NCBI Taxonomy" id="872965"/>
    <lineage>
        <taxon>Bacteria</taxon>
        <taxon>Bacillati</taxon>
        <taxon>Chloroflexota</taxon>
        <taxon>Ardenticatenia</taxon>
        <taxon>Ardenticatenales</taxon>
        <taxon>Ardenticatenaceae</taxon>
        <taxon>Ardenticatena</taxon>
    </lineage>
</organism>
<dbReference type="InParanoid" id="A0A0M8K7P9"/>
<keyword evidence="3" id="KW-0378">Hydrolase</keyword>
<dbReference type="PANTHER" id="PTHR13939:SF0">
    <property type="entry name" value="NMN AMIDOHYDROLASE-LIKE PROTEIN YFAY"/>
    <property type="match status" value="1"/>
</dbReference>
<dbReference type="STRING" id="872965.SE16_03465"/>
<dbReference type="SMART" id="SM00852">
    <property type="entry name" value="MoCF_biosynth"/>
    <property type="match status" value="1"/>
</dbReference>
<dbReference type="FunCoup" id="A0A0M8K7P9">
    <property type="interactions" value="150"/>
</dbReference>
<feature type="domain" description="MoaB/Mog" evidence="2">
    <location>
        <begin position="17"/>
        <end position="184"/>
    </location>
</feature>
<sequence>MNKINANTLERACMNAEIITIGTELLLGQIVDTNAAWLAQRLAALGVNLYYKTTVGDNRERIANAIRLAMQRADVVLTTGGLGPTVDDMTREAIADATGRLLVRDPELVAHITALFRRWGREPSANNLRQADVPEGAQVLPNPIGTAPGLLVEHDGRYVIAMPGVPREMKRMMDEQVAPFLRRLVGEDVVIKIRVLHTVGVGESLIDEQIADLEEGANPTVGLAAHSGQVDVRITARAPNEKQADVMIAQVERVIRKRLGDAIYGADDETLEGVVAQALARFGRGVVIESNTRGEIAARLRAVAPEVVQAAEVVQPEAVSCAEAERWAQDAREAHGAAWALVVLGTAGANEGLYGEQRGETVVALALGEQVHCKALGLGGADEHSLSWVRNRALDVVRRTLLMASP</sequence>
<dbReference type="Gene3D" id="3.30.70.2860">
    <property type="match status" value="1"/>
</dbReference>
<evidence type="ECO:0000313" key="4">
    <source>
        <dbReference type="Proteomes" id="UP000037784"/>
    </source>
</evidence>
<dbReference type="GO" id="GO:0016787">
    <property type="term" value="F:hydrolase activity"/>
    <property type="evidence" value="ECO:0007669"/>
    <property type="project" value="UniProtKB-KW"/>
</dbReference>
<gene>
    <name evidence="3" type="primary">pncC</name>
    <name evidence="3" type="ORF">ARMA_1888</name>
</gene>
<dbReference type="PANTHER" id="PTHR13939">
    <property type="entry name" value="NICOTINAMIDE-NUCLEOTIDE AMIDOHYDROLASE PNCC"/>
    <property type="match status" value="1"/>
</dbReference>
<dbReference type="PIRSF" id="PIRSF006728">
    <property type="entry name" value="CinA"/>
    <property type="match status" value="1"/>
</dbReference>
<proteinExistence type="inferred from homology"/>
<reference evidence="4" key="2">
    <citation type="submission" date="2015-08" db="EMBL/GenBank/DDBJ databases">
        <title>Draft Genome Sequence of a Heterotrophic Facultative Anaerobic Bacterium Ardenticatena maritima Strain 110S.</title>
        <authorList>
            <person name="Kawaichi S."/>
            <person name="Yoshida T."/>
            <person name="Sako Y."/>
            <person name="Nakamura R."/>
        </authorList>
    </citation>
    <scope>NUCLEOTIDE SEQUENCE [LARGE SCALE GENOMIC DNA]</scope>
    <source>
        <strain evidence="4">110S</strain>
    </source>
</reference>
<name>A0A0M8K7P9_9CHLR</name>
<dbReference type="NCBIfam" id="TIGR00177">
    <property type="entry name" value="molyb_syn"/>
    <property type="match status" value="1"/>
</dbReference>
<evidence type="ECO:0000313" key="3">
    <source>
        <dbReference type="EMBL" id="GAP63465.1"/>
    </source>
</evidence>
<dbReference type="CDD" id="cd00885">
    <property type="entry name" value="cinA"/>
    <property type="match status" value="1"/>
</dbReference>
<dbReference type="Pfam" id="PF02464">
    <property type="entry name" value="CinA"/>
    <property type="match status" value="1"/>
</dbReference>
<dbReference type="InterPro" id="IPR036425">
    <property type="entry name" value="MoaB/Mog-like_dom_sf"/>
</dbReference>
<dbReference type="Gene3D" id="3.40.980.10">
    <property type="entry name" value="MoaB/Mog-like domain"/>
    <property type="match status" value="1"/>
</dbReference>
<accession>A0A0M8K7P9</accession>
<dbReference type="Pfam" id="PF18146">
    <property type="entry name" value="CinA_KH"/>
    <property type="match status" value="1"/>
</dbReference>